<dbReference type="EMBL" id="CBXF010000084">
    <property type="protein sequence ID" value="CDL82940.1"/>
    <property type="molecule type" value="Genomic_DNA"/>
</dbReference>
<dbReference type="InterPro" id="IPR000189">
    <property type="entry name" value="Transglyc_AS"/>
</dbReference>
<dbReference type="AlphaFoldDB" id="W1J0H3"/>
<dbReference type="Gene3D" id="3.10.350.10">
    <property type="entry name" value="LysM domain"/>
    <property type="match status" value="2"/>
</dbReference>
<sequence>MNRDMKTKAILFASVLLAGCQSGLQPKVPSQQQTQKQKMSSTNQKTGDIAEPEKTASWKVSPTAQQDLWGHIRDELKMEIPDHNRVREEQNYYLKHKSHLQNVASKAEPYLYWIVEQLDKRDMPMELVFLPIVESAFNPHATSYAKAAGLWQIIPSTGRYYGLTQDKWYDARRDIAASTTVALDMLNSLNKRFNGDWLLTIASYNSGEGRVMRAIKDNQEKGKPTDFWSLSLPRETMHYVPKILALSHIVRHNEKFGFKLPKLSNQEALTKVDVGQPIMLSQAAELSGLSLTSLKAYNPGYKQGMTSPYGPYYIMLPKKNVHQFKTSLTDKNTLKDIRLAVVNNTRKVQHQGQYTVRSGDTLSAIAKRFNTNHRELQKLNNLKTADHLRIGQVLKIDKSSPITYRVRKGDSFSSIAKRHGVNLNDLINWNKNIKIKEMKPGIALTLYLN</sequence>
<dbReference type="Gene3D" id="1.10.530.10">
    <property type="match status" value="1"/>
</dbReference>
<comment type="caution">
    <text evidence="8">The sequence shown here is derived from an EMBL/GenBank/DDBJ whole genome shotgun (WGS) entry which is preliminary data.</text>
</comment>
<dbReference type="SUPFAM" id="SSF54106">
    <property type="entry name" value="LysM domain"/>
    <property type="match status" value="2"/>
</dbReference>
<dbReference type="SUPFAM" id="SSF53955">
    <property type="entry name" value="Lysozyme-like"/>
    <property type="match status" value="1"/>
</dbReference>
<dbReference type="PANTHER" id="PTHR33734:SF22">
    <property type="entry name" value="MEMBRANE-BOUND LYTIC MUREIN TRANSGLYCOSYLASE D"/>
    <property type="match status" value="1"/>
</dbReference>
<dbReference type="Pfam" id="PF01464">
    <property type="entry name" value="SLT"/>
    <property type="match status" value="1"/>
</dbReference>
<comment type="catalytic activity">
    <reaction evidence="1">
        <text>Exolytic cleavage of the (1-&gt;4)-beta-glycosidic linkage between N-acetylmuramic acid (MurNAc) and N-acetylglucosamine (GlcNAc) residues in peptidoglycan, from either the reducing or the non-reducing ends of the peptidoglycan chains, with concomitant formation of a 1,6-anhydrobond in the MurNAc residue.</text>
        <dbReference type="EC" id="4.2.2.n1"/>
    </reaction>
</comment>
<dbReference type="PROSITE" id="PS00922">
    <property type="entry name" value="TRANSGLYCOSYLASE"/>
    <property type="match status" value="1"/>
</dbReference>
<dbReference type="PROSITE" id="PS51782">
    <property type="entry name" value="LYSM"/>
    <property type="match status" value="2"/>
</dbReference>
<dbReference type="GO" id="GO:0016020">
    <property type="term" value="C:membrane"/>
    <property type="evidence" value="ECO:0007669"/>
    <property type="project" value="InterPro"/>
</dbReference>
<gene>
    <name evidence="8" type="primary">mltD</name>
    <name evidence="8" type="ORF">XSR1_260049</name>
</gene>
<dbReference type="InterPro" id="IPR018392">
    <property type="entry name" value="LysM"/>
</dbReference>
<dbReference type="SMART" id="SM00257">
    <property type="entry name" value="LysM"/>
    <property type="match status" value="2"/>
</dbReference>
<dbReference type="Proteomes" id="UP000019202">
    <property type="component" value="Unassembled WGS sequence"/>
</dbReference>
<dbReference type="CDD" id="cd16894">
    <property type="entry name" value="MltD-like"/>
    <property type="match status" value="1"/>
</dbReference>
<dbReference type="CDD" id="cd00118">
    <property type="entry name" value="LysM"/>
    <property type="match status" value="2"/>
</dbReference>
<proteinExistence type="inferred from homology"/>
<evidence type="ECO:0000256" key="2">
    <source>
        <dbReference type="ARBA" id="ARBA00007734"/>
    </source>
</evidence>
<dbReference type="GO" id="GO:0071555">
    <property type="term" value="P:cell wall organization"/>
    <property type="evidence" value="ECO:0007669"/>
    <property type="project" value="UniProtKB-KW"/>
</dbReference>
<evidence type="ECO:0000256" key="3">
    <source>
        <dbReference type="ARBA" id="ARBA00012587"/>
    </source>
</evidence>
<evidence type="ECO:0000313" key="9">
    <source>
        <dbReference type="Proteomes" id="UP000019202"/>
    </source>
</evidence>
<keyword evidence="5" id="KW-0961">Cell wall biogenesis/degradation</keyword>
<dbReference type="PANTHER" id="PTHR33734">
    <property type="entry name" value="LYSM DOMAIN-CONTAINING GPI-ANCHORED PROTEIN 2"/>
    <property type="match status" value="1"/>
</dbReference>
<feature type="region of interest" description="Disordered" evidence="6">
    <location>
        <begin position="25"/>
        <end position="57"/>
    </location>
</feature>
<evidence type="ECO:0000313" key="8">
    <source>
        <dbReference type="EMBL" id="CDL82940.1"/>
    </source>
</evidence>
<keyword evidence="9" id="KW-1185">Reference proteome</keyword>
<dbReference type="GO" id="GO:0000270">
    <property type="term" value="P:peptidoglycan metabolic process"/>
    <property type="evidence" value="ECO:0007669"/>
    <property type="project" value="InterPro"/>
</dbReference>
<reference evidence="8" key="1">
    <citation type="submission" date="2013-11" db="EMBL/GenBank/DDBJ databases">
        <title>Draft genome sequence and annotation of the entomopathogenic bacteria, Xenorhabdus cabanillasi strain JM26 and Xenorhabdus szentirmai strain DSM 16338.</title>
        <authorList>
            <person name="Gualtieri M."/>
            <person name="Ogier J.C."/>
            <person name="Pages S."/>
            <person name="Givaudan A."/>
            <person name="Gaudriault S."/>
        </authorList>
    </citation>
    <scope>NUCLEOTIDE SEQUENCE [LARGE SCALE GENOMIC DNA]</scope>
    <source>
        <strain evidence="8">DSM 16338</strain>
    </source>
</reference>
<evidence type="ECO:0000256" key="5">
    <source>
        <dbReference type="ARBA" id="ARBA00023316"/>
    </source>
</evidence>
<evidence type="ECO:0000256" key="6">
    <source>
        <dbReference type="SAM" id="MobiDB-lite"/>
    </source>
</evidence>
<dbReference type="InterPro" id="IPR008258">
    <property type="entry name" value="Transglycosylase_SLT_dom_1"/>
</dbReference>
<dbReference type="InterPro" id="IPR036779">
    <property type="entry name" value="LysM_dom_sf"/>
</dbReference>
<dbReference type="InterPro" id="IPR023346">
    <property type="entry name" value="Lysozyme-like_dom_sf"/>
</dbReference>
<organism evidence="8 9">
    <name type="scientific">Xenorhabdus szentirmaii DSM 16338</name>
    <dbReference type="NCBI Taxonomy" id="1427518"/>
    <lineage>
        <taxon>Bacteria</taxon>
        <taxon>Pseudomonadati</taxon>
        <taxon>Pseudomonadota</taxon>
        <taxon>Gammaproteobacteria</taxon>
        <taxon>Enterobacterales</taxon>
        <taxon>Morganellaceae</taxon>
        <taxon>Xenorhabdus</taxon>
    </lineage>
</organism>
<keyword evidence="4" id="KW-0456">Lyase</keyword>
<dbReference type="PROSITE" id="PS51257">
    <property type="entry name" value="PROKAR_LIPOPROTEIN"/>
    <property type="match status" value="1"/>
</dbReference>
<dbReference type="NCBIfam" id="NF008050">
    <property type="entry name" value="PRK10783.1"/>
    <property type="match status" value="1"/>
</dbReference>
<accession>W1J0H3</accession>
<dbReference type="GO" id="GO:0008932">
    <property type="term" value="F:lytic endotransglycosylase activity"/>
    <property type="evidence" value="ECO:0007669"/>
    <property type="project" value="TreeGrafter"/>
</dbReference>
<feature type="domain" description="LysM" evidence="7">
    <location>
        <begin position="402"/>
        <end position="446"/>
    </location>
</feature>
<evidence type="ECO:0000256" key="4">
    <source>
        <dbReference type="ARBA" id="ARBA00023239"/>
    </source>
</evidence>
<feature type="compositionally biased region" description="Low complexity" evidence="6">
    <location>
        <begin position="30"/>
        <end position="46"/>
    </location>
</feature>
<dbReference type="EC" id="4.2.2.n1" evidence="3"/>
<evidence type="ECO:0000259" key="7">
    <source>
        <dbReference type="PROSITE" id="PS51782"/>
    </source>
</evidence>
<dbReference type="Pfam" id="PF01476">
    <property type="entry name" value="LysM"/>
    <property type="match status" value="2"/>
</dbReference>
<dbReference type="FunFam" id="1.10.530.10:FF:000004">
    <property type="entry name" value="Membrane-bound lytic murein transglycosylase D"/>
    <property type="match status" value="1"/>
</dbReference>
<evidence type="ECO:0000256" key="1">
    <source>
        <dbReference type="ARBA" id="ARBA00001420"/>
    </source>
</evidence>
<comment type="similarity">
    <text evidence="2">Belongs to the transglycosylase Slt family.</text>
</comment>
<dbReference type="STRING" id="1427518.XSR1_260049"/>
<protein>
    <recommendedName>
        <fullName evidence="3">peptidoglycan lytic exotransglycosylase</fullName>
        <ecNumber evidence="3">4.2.2.n1</ecNumber>
    </recommendedName>
</protein>
<feature type="domain" description="LysM" evidence="7">
    <location>
        <begin position="352"/>
        <end position="396"/>
    </location>
</feature>
<name>W1J0H3_9GAMM</name>